<protein>
    <submittedName>
        <fullName evidence="3">Putative peritrophic membrane chitin binding protein</fullName>
    </submittedName>
</protein>
<dbReference type="EMBL" id="GFDL01006480">
    <property type="protein sequence ID" value="JAV28565.1"/>
    <property type="molecule type" value="Transcribed_RNA"/>
</dbReference>
<feature type="signal peptide" evidence="1">
    <location>
        <begin position="1"/>
        <end position="25"/>
    </location>
</feature>
<organism evidence="3">
    <name type="scientific">Culex tarsalis</name>
    <name type="common">Encephalitis mosquito</name>
    <dbReference type="NCBI Taxonomy" id="7177"/>
    <lineage>
        <taxon>Eukaryota</taxon>
        <taxon>Metazoa</taxon>
        <taxon>Ecdysozoa</taxon>
        <taxon>Arthropoda</taxon>
        <taxon>Hexapoda</taxon>
        <taxon>Insecta</taxon>
        <taxon>Pterygota</taxon>
        <taxon>Neoptera</taxon>
        <taxon>Endopterygota</taxon>
        <taxon>Diptera</taxon>
        <taxon>Nematocera</taxon>
        <taxon>Culicoidea</taxon>
        <taxon>Culicidae</taxon>
        <taxon>Culicinae</taxon>
        <taxon>Culicini</taxon>
        <taxon>Culex</taxon>
        <taxon>Culex</taxon>
    </lineage>
</organism>
<dbReference type="PANTHER" id="PTHR45985">
    <property type="match status" value="1"/>
</dbReference>
<dbReference type="GO" id="GO:0016810">
    <property type="term" value="F:hydrolase activity, acting on carbon-nitrogen (but not peptide) bonds"/>
    <property type="evidence" value="ECO:0007669"/>
    <property type="project" value="InterPro"/>
</dbReference>
<dbReference type="InterPro" id="IPR052740">
    <property type="entry name" value="CE4"/>
</dbReference>
<dbReference type="AlphaFoldDB" id="A0A1Q3FLZ8"/>
<keyword evidence="1" id="KW-0732">Signal</keyword>
<evidence type="ECO:0000313" key="3">
    <source>
        <dbReference type="EMBL" id="JAV28565.1"/>
    </source>
</evidence>
<feature type="domain" description="NodB homology" evidence="2">
    <location>
        <begin position="52"/>
        <end position="167"/>
    </location>
</feature>
<evidence type="ECO:0000256" key="1">
    <source>
        <dbReference type="SAM" id="SignalP"/>
    </source>
</evidence>
<accession>A0A1Q3FLZ8</accession>
<sequence>MCSTKFTSYFLLLLLITLEFTSTSAVQCNADCKPPNCRCSSTVIPGGLAPKDTPQFVLLTFDDAVTVHNIPYYREAFTDRTNNDSCPAAATFFVSHEYTDYSLVHELYAVGHEIGLHSISHSSNTQYWRDASVAQLTDEFAGERTMMEKFAKLPAGHVQGLRMPFLQMAGNNSFQMMKKSAFTYDCSMPTRSHVSPGLWPYTLDYESTQDCVIGPCPTGSFPGVWVIPMITWTTKDGFPCAMVDTCLGMPNTTQELFEYFKTNFEQTYLTNKAPFGFYVHAAWFDVSPVHFEAYKKFLDYLQNLPDVYMVSGSTVIDWVRHPVPLSQMKSAGWSKCRKPTAPSCRPVSCELCKKEDNNFTTRWAKFCDVQCPRSYPWLQNHLGSESYGDGCRKPWW</sequence>
<evidence type="ECO:0000259" key="2">
    <source>
        <dbReference type="Pfam" id="PF01522"/>
    </source>
</evidence>
<dbReference type="Pfam" id="PF01522">
    <property type="entry name" value="Polysacc_deac_1"/>
    <property type="match status" value="1"/>
</dbReference>
<dbReference type="Gene3D" id="3.20.20.370">
    <property type="entry name" value="Glycoside hydrolase/deacetylase"/>
    <property type="match status" value="1"/>
</dbReference>
<dbReference type="GO" id="GO:0005975">
    <property type="term" value="P:carbohydrate metabolic process"/>
    <property type="evidence" value="ECO:0007669"/>
    <property type="project" value="InterPro"/>
</dbReference>
<reference evidence="3" key="1">
    <citation type="submission" date="2017-01" db="EMBL/GenBank/DDBJ databases">
        <title>A deep insight into the sialotranscriptome of adult male and female Cluex tarsalis mosquitoes.</title>
        <authorList>
            <person name="Ribeiro J.M."/>
            <person name="Moreira F."/>
            <person name="Bernard K.A."/>
            <person name="Calvo E."/>
        </authorList>
    </citation>
    <scope>NUCLEOTIDE SEQUENCE</scope>
    <source>
        <strain evidence="3">Kern County</strain>
        <tissue evidence="3">Salivary glands</tissue>
    </source>
</reference>
<proteinExistence type="predicted"/>
<name>A0A1Q3FLZ8_CULTA</name>
<dbReference type="InterPro" id="IPR002509">
    <property type="entry name" value="NODB_dom"/>
</dbReference>
<dbReference type="CDD" id="cd10975">
    <property type="entry name" value="CE4_CDA_like_2"/>
    <property type="match status" value="1"/>
</dbReference>
<dbReference type="SUPFAM" id="SSF88713">
    <property type="entry name" value="Glycoside hydrolase/deacetylase"/>
    <property type="match status" value="1"/>
</dbReference>
<dbReference type="InterPro" id="IPR011330">
    <property type="entry name" value="Glyco_hydro/deAcase_b/a-brl"/>
</dbReference>
<feature type="chain" id="PRO_5013360990" evidence="1">
    <location>
        <begin position="26"/>
        <end position="396"/>
    </location>
</feature>
<dbReference type="PANTHER" id="PTHR45985:SF8">
    <property type="entry name" value="CHITIN DEACETYLASE-LIKE 9, ISOFORM A"/>
    <property type="match status" value="1"/>
</dbReference>